<keyword evidence="3" id="KW-0813">Transport</keyword>
<dbReference type="Pfam" id="PF12704">
    <property type="entry name" value="MacB_PCD"/>
    <property type="match status" value="1"/>
</dbReference>
<dbReference type="InterPro" id="IPR051447">
    <property type="entry name" value="Lipoprotein-release_system"/>
</dbReference>
<keyword evidence="5 8" id="KW-0812">Transmembrane</keyword>
<dbReference type="PANTHER" id="PTHR30489">
    <property type="entry name" value="LIPOPROTEIN-RELEASING SYSTEM TRANSMEMBRANE PROTEIN LOLE"/>
    <property type="match status" value="1"/>
</dbReference>
<keyword evidence="11" id="KW-0449">Lipoprotein</keyword>
<dbReference type="NCBIfam" id="TIGR02212">
    <property type="entry name" value="lolCE"/>
    <property type="match status" value="1"/>
</dbReference>
<evidence type="ECO:0000256" key="7">
    <source>
        <dbReference type="ARBA" id="ARBA00023136"/>
    </source>
</evidence>
<feature type="domain" description="ABC3 transporter permease C-terminal" evidence="9">
    <location>
        <begin position="281"/>
        <end position="406"/>
    </location>
</feature>
<dbReference type="OrthoDB" id="9808461at2"/>
<dbReference type="RefSeq" id="WP_126375923.1">
    <property type="nucleotide sequence ID" value="NZ_AP017378.1"/>
</dbReference>
<dbReference type="InterPro" id="IPR025857">
    <property type="entry name" value="MacB_PCD"/>
</dbReference>
<feature type="transmembrane region" description="Helical" evidence="8">
    <location>
        <begin position="324"/>
        <end position="353"/>
    </location>
</feature>
<evidence type="ECO:0000313" key="11">
    <source>
        <dbReference type="EMBL" id="BBD07053.1"/>
    </source>
</evidence>
<evidence type="ECO:0000256" key="6">
    <source>
        <dbReference type="ARBA" id="ARBA00022989"/>
    </source>
</evidence>
<keyword evidence="12" id="KW-1185">Reference proteome</keyword>
<evidence type="ECO:0000256" key="3">
    <source>
        <dbReference type="ARBA" id="ARBA00022448"/>
    </source>
</evidence>
<dbReference type="EMBL" id="AP017378">
    <property type="protein sequence ID" value="BBD07053.1"/>
    <property type="molecule type" value="Genomic_DNA"/>
</dbReference>
<dbReference type="AlphaFoldDB" id="A0A2Z6AUZ9"/>
<keyword evidence="7 8" id="KW-0472">Membrane</keyword>
<dbReference type="PANTHER" id="PTHR30489:SF0">
    <property type="entry name" value="LIPOPROTEIN-RELEASING SYSTEM TRANSMEMBRANE PROTEIN LOLE"/>
    <property type="match status" value="1"/>
</dbReference>
<evidence type="ECO:0000256" key="8">
    <source>
        <dbReference type="SAM" id="Phobius"/>
    </source>
</evidence>
<gene>
    <name evidence="11" type="ORF">DFE_0327</name>
</gene>
<keyword evidence="4" id="KW-1003">Cell membrane</keyword>
<organism evidence="11 12">
    <name type="scientific">Desulfovibrio ferrophilus</name>
    <dbReference type="NCBI Taxonomy" id="241368"/>
    <lineage>
        <taxon>Bacteria</taxon>
        <taxon>Pseudomonadati</taxon>
        <taxon>Thermodesulfobacteriota</taxon>
        <taxon>Desulfovibrionia</taxon>
        <taxon>Desulfovibrionales</taxon>
        <taxon>Desulfovibrionaceae</taxon>
        <taxon>Desulfovibrio</taxon>
    </lineage>
</organism>
<dbReference type="GO" id="GO:0044874">
    <property type="term" value="P:lipoprotein localization to outer membrane"/>
    <property type="evidence" value="ECO:0007669"/>
    <property type="project" value="TreeGrafter"/>
</dbReference>
<dbReference type="Proteomes" id="UP000269883">
    <property type="component" value="Chromosome"/>
</dbReference>
<evidence type="ECO:0000259" key="9">
    <source>
        <dbReference type="Pfam" id="PF02687"/>
    </source>
</evidence>
<dbReference type="GO" id="GO:0042953">
    <property type="term" value="P:lipoprotein transport"/>
    <property type="evidence" value="ECO:0007669"/>
    <property type="project" value="InterPro"/>
</dbReference>
<evidence type="ECO:0000259" key="10">
    <source>
        <dbReference type="Pfam" id="PF12704"/>
    </source>
</evidence>
<evidence type="ECO:0000256" key="1">
    <source>
        <dbReference type="ARBA" id="ARBA00004651"/>
    </source>
</evidence>
<proteinExistence type="inferred from homology"/>
<feature type="transmembrane region" description="Helical" evidence="8">
    <location>
        <begin position="373"/>
        <end position="396"/>
    </location>
</feature>
<dbReference type="Pfam" id="PF02687">
    <property type="entry name" value="FtsX"/>
    <property type="match status" value="1"/>
</dbReference>
<sequence length="413" mass="44640">MSFERFIAMRYLFARRKQAFISVISLISILGVAIGVASLIVVLGVMNGMSTDLRDKILGVNAHLLVGSVDNSIADYRMLTETALTVEGVTGVMPFLYSEVMLSTRHGVKGVVLRGINPADAANVLTLDKDMLEGKLAHLTGGYGPSGGPPGIVLGKELAQRLGVRRGSLVNMLTPSGMTTAAGFKPKVQTVRVVAVFKTGMYEYDASLAYVSIPTAQRLMGFKTDTVSGLELKVDDVDRADEIGQLLKDKVGGFPLYVRNWKEMNENLYAALALEKLAISVILVMIVLVGSFSIVTTLVMLVMEKTRDIAILMSMGATRKSVRAIFMLQGMIIGVAGTVAGFALGLTLCFLLQRFQFITLPKGIYSLDYLPVLLEWPDLVAIGVSALVLCFLATVYPARQASKLTPAEALRYE</sequence>
<dbReference type="KEGG" id="dfl:DFE_0327"/>
<dbReference type="InterPro" id="IPR003838">
    <property type="entry name" value="ABC3_permease_C"/>
</dbReference>
<keyword evidence="6 8" id="KW-1133">Transmembrane helix</keyword>
<feature type="transmembrane region" description="Helical" evidence="8">
    <location>
        <begin position="20"/>
        <end position="46"/>
    </location>
</feature>
<evidence type="ECO:0000256" key="4">
    <source>
        <dbReference type="ARBA" id="ARBA00022475"/>
    </source>
</evidence>
<feature type="domain" description="MacB-like periplasmic core" evidence="10">
    <location>
        <begin position="25"/>
        <end position="248"/>
    </location>
</feature>
<evidence type="ECO:0000256" key="5">
    <source>
        <dbReference type="ARBA" id="ARBA00022692"/>
    </source>
</evidence>
<evidence type="ECO:0000313" key="12">
    <source>
        <dbReference type="Proteomes" id="UP000269883"/>
    </source>
</evidence>
<comment type="similarity">
    <text evidence="2">Belongs to the ABC-4 integral membrane protein family. LolC/E subfamily.</text>
</comment>
<reference evidence="11 12" key="1">
    <citation type="journal article" date="2018" name="Sci. Adv.">
        <title>Multi-heme cytochromes provide a pathway for survival in energy-limited environments.</title>
        <authorList>
            <person name="Deng X."/>
            <person name="Dohmae N."/>
            <person name="Nealson K.H."/>
            <person name="Hashimoto K."/>
            <person name="Okamoto A."/>
        </authorList>
    </citation>
    <scope>NUCLEOTIDE SEQUENCE [LARGE SCALE GENOMIC DNA]</scope>
    <source>
        <strain evidence="11 12">IS5</strain>
    </source>
</reference>
<dbReference type="InterPro" id="IPR011925">
    <property type="entry name" value="LolCE_TM"/>
</dbReference>
<comment type="subcellular location">
    <subcellularLocation>
        <location evidence="1">Cell membrane</location>
        <topology evidence="1">Multi-pass membrane protein</topology>
    </subcellularLocation>
</comment>
<feature type="transmembrane region" description="Helical" evidence="8">
    <location>
        <begin position="277"/>
        <end position="303"/>
    </location>
</feature>
<name>A0A2Z6AUZ9_9BACT</name>
<protein>
    <submittedName>
        <fullName evidence="11">Lipoprotein releasing system transmembrane protein LolC/E family</fullName>
    </submittedName>
</protein>
<evidence type="ECO:0000256" key="2">
    <source>
        <dbReference type="ARBA" id="ARBA00005236"/>
    </source>
</evidence>
<dbReference type="GO" id="GO:0098797">
    <property type="term" value="C:plasma membrane protein complex"/>
    <property type="evidence" value="ECO:0007669"/>
    <property type="project" value="TreeGrafter"/>
</dbReference>
<accession>A0A2Z6AUZ9</accession>